<keyword evidence="4" id="KW-1185">Reference proteome</keyword>
<organism evidence="3 4">
    <name type="scientific">Myceligenerans crystallogenes</name>
    <dbReference type="NCBI Taxonomy" id="316335"/>
    <lineage>
        <taxon>Bacteria</taxon>
        <taxon>Bacillati</taxon>
        <taxon>Actinomycetota</taxon>
        <taxon>Actinomycetes</taxon>
        <taxon>Micrococcales</taxon>
        <taxon>Promicromonosporaceae</taxon>
        <taxon>Myceligenerans</taxon>
    </lineage>
</organism>
<dbReference type="Gene3D" id="3.40.50.1820">
    <property type="entry name" value="alpha/beta hydrolase"/>
    <property type="match status" value="1"/>
</dbReference>
<reference evidence="3 4" key="1">
    <citation type="journal article" date="2019" name="Int. J. Syst. Evol. Microbiol.">
        <title>The Global Catalogue of Microorganisms (GCM) 10K type strain sequencing project: providing services to taxonomists for standard genome sequencing and annotation.</title>
        <authorList>
            <consortium name="The Broad Institute Genomics Platform"/>
            <consortium name="The Broad Institute Genome Sequencing Center for Infectious Disease"/>
            <person name="Wu L."/>
            <person name="Ma J."/>
        </authorList>
    </citation>
    <scope>NUCLEOTIDE SEQUENCE [LARGE SCALE GENOMIC DNA]</scope>
    <source>
        <strain evidence="3 4">JCM 14326</strain>
    </source>
</reference>
<dbReference type="InterPro" id="IPR039069">
    <property type="entry name" value="CE7"/>
</dbReference>
<dbReference type="PANTHER" id="PTHR40111">
    <property type="entry name" value="CEPHALOSPORIN-C DEACETYLASE"/>
    <property type="match status" value="1"/>
</dbReference>
<dbReference type="PANTHER" id="PTHR40111:SF1">
    <property type="entry name" value="CEPHALOSPORIN-C DEACETYLASE"/>
    <property type="match status" value="1"/>
</dbReference>
<dbReference type="InterPro" id="IPR029058">
    <property type="entry name" value="AB_hydrolase_fold"/>
</dbReference>
<dbReference type="InterPro" id="IPR008391">
    <property type="entry name" value="AXE1_dom"/>
</dbReference>
<feature type="domain" description="Acetyl xylan esterase" evidence="2">
    <location>
        <begin position="17"/>
        <end position="120"/>
    </location>
</feature>
<gene>
    <name evidence="3" type="ORF">GCM10009751_18100</name>
</gene>
<comment type="caution">
    <text evidence="3">The sequence shown here is derived from an EMBL/GenBank/DDBJ whole genome shotgun (WGS) entry which is preliminary data.</text>
</comment>
<proteinExistence type="predicted"/>
<dbReference type="SUPFAM" id="SSF53474">
    <property type="entry name" value="alpha/beta-Hydrolases"/>
    <property type="match status" value="1"/>
</dbReference>
<evidence type="ECO:0000313" key="4">
    <source>
        <dbReference type="Proteomes" id="UP001501094"/>
    </source>
</evidence>
<dbReference type="RefSeq" id="WP_344101787.1">
    <property type="nucleotide sequence ID" value="NZ_BAAANL010000003.1"/>
</dbReference>
<dbReference type="Pfam" id="PF05448">
    <property type="entry name" value="AXE1"/>
    <property type="match status" value="2"/>
</dbReference>
<feature type="region of interest" description="Disordered" evidence="1">
    <location>
        <begin position="1"/>
        <end position="22"/>
    </location>
</feature>
<evidence type="ECO:0000259" key="2">
    <source>
        <dbReference type="Pfam" id="PF05448"/>
    </source>
</evidence>
<sequence length="275" mass="28437">MTEFDIPPVALAPAAPPATDEPAGFDEFWSGLLVRSRTRTATRLEPVRLAPRGLAADSVTLPGLGDHELAGWFVTPADPPGAVPGLVQLVPPGGRGKLRDHTWPAAGGCAHLVVEMRHDGDPADPFQREVAADAVRAVSEMRSLPGVDPSRVGVLGRAGAGPAAVAAAGLLQDVACVIAEPPFAGSCAPAVRAFARRAASPLLLVPGPGAQDVLDAWGAHSAQVVAELSGTTAPDPDVVERAVDRSGPAGRHDAYLRWLRDHTELGPVFEPRAVP</sequence>
<evidence type="ECO:0000256" key="1">
    <source>
        <dbReference type="SAM" id="MobiDB-lite"/>
    </source>
</evidence>
<dbReference type="Proteomes" id="UP001501094">
    <property type="component" value="Unassembled WGS sequence"/>
</dbReference>
<protein>
    <recommendedName>
        <fullName evidence="2">Acetyl xylan esterase domain-containing protein</fullName>
    </recommendedName>
</protein>
<accession>A0ABN2NBQ3</accession>
<name>A0ABN2NBQ3_9MICO</name>
<evidence type="ECO:0000313" key="3">
    <source>
        <dbReference type="EMBL" id="GAA1860831.1"/>
    </source>
</evidence>
<feature type="compositionally biased region" description="Low complexity" evidence="1">
    <location>
        <begin position="7"/>
        <end position="22"/>
    </location>
</feature>
<feature type="domain" description="Acetyl xylan esterase" evidence="2">
    <location>
        <begin position="126"/>
        <end position="184"/>
    </location>
</feature>
<dbReference type="EMBL" id="BAAANL010000003">
    <property type="protein sequence ID" value="GAA1860831.1"/>
    <property type="molecule type" value="Genomic_DNA"/>
</dbReference>